<dbReference type="eggNOG" id="COG3501">
    <property type="taxonomic scope" value="Bacteria"/>
</dbReference>
<dbReference type="SUPFAM" id="SSF69349">
    <property type="entry name" value="Phage fibre proteins"/>
    <property type="match status" value="1"/>
</dbReference>
<dbReference type="STRING" id="55207.KP22_12375"/>
<dbReference type="Proteomes" id="UP000032874">
    <property type="component" value="Unassembled WGS sequence"/>
</dbReference>
<dbReference type="Gene3D" id="3.55.50.10">
    <property type="entry name" value="Baseplate protein-like domains"/>
    <property type="match status" value="1"/>
</dbReference>
<dbReference type="NCBIfam" id="TIGR03361">
    <property type="entry name" value="VI_Rhs_Vgr"/>
    <property type="match status" value="1"/>
</dbReference>
<sequence>MANSTGLQFTVKVGALPESTFAVVDFQLSEALNQPFALSLNLASPLPGIDFGAVLDQLCELLVWYEGELKRRVSGIISAFAQGDTGFRRTRYQAEVRPALWRLGLRTNARIFQAQKPEAIIGTLLEESGITDYAFALRHDHAQREYCVQYRESDLAFITRLAAEEGLYFFHEFEEGKHRVVFADDAGALVKGPELFFNLATQGLSEGEYVRRFRYAEAVSTAEVALKDYSFKTPAYGLLHSKISGELSHQRESYQHFDYPGRFKQDPSGKAFTGYRLDALRANAMTGSGESNAAMLMPGSSFTLTEHPNPTLNSGWQLVAITHSGQQPQALEEESGGEPTTYSNSFEVISAKSTWRADLPYKPMVDGPQIATVVGPAGEEIYCDEYGRVKLQFPWDRYGASDDQSSCWVRVSQGWAGGQYGLIAIPRIGHEVIVSFLEGDPDQPIVTGRTFHATNPSPYPLPEHKTKMVIRSDTHQGDGYNELSFEDESGRENIHLHAQKDMSVKILHDMTTRVDASKVESIGDNRSTEIGQHHQHRVGGNMNLTIGGQGLGLLGGLFSLIANSGKFMKKESAKVGEPGVEQFADDINKVGAAAETLSLTAGKSFTDAGGFKSKAGLDLASKGTSLAGLLSSLMPGSGIFNTVVEKFRSDTTGIASTEQVGLYKNTLVGHTQTLSVGQVLKLLVGDKYDIESKSSIFSRTKKHTLYAKEKMVIGGPGGTITIDDSGVTIQAKSIKLKAPSIDMSGGAAEQAAALSSDKPFTEECPYKKK</sequence>
<dbReference type="EMBL" id="JQHM01000004">
    <property type="protein sequence ID" value="KFX04686.1"/>
    <property type="molecule type" value="Genomic_DNA"/>
</dbReference>
<dbReference type="AlphaFoldDB" id="A0A093S3J7"/>
<dbReference type="PANTHER" id="PTHR32305">
    <property type="match status" value="1"/>
</dbReference>
<dbReference type="Gene3D" id="4.10.220.110">
    <property type="match status" value="1"/>
</dbReference>
<gene>
    <name evidence="4" type="ORF">KP22_12375</name>
</gene>
<evidence type="ECO:0000313" key="5">
    <source>
        <dbReference type="Proteomes" id="UP000032874"/>
    </source>
</evidence>
<feature type="domain" description="Gp5/Type VI secretion system Vgr C-terminal trimerisation" evidence="3">
    <location>
        <begin position="469"/>
        <end position="549"/>
    </location>
</feature>
<accession>A0A093S3J7</accession>
<name>A0A093S3J7_9GAMM</name>
<proteinExistence type="inferred from homology"/>
<evidence type="ECO:0000256" key="1">
    <source>
        <dbReference type="ARBA" id="ARBA00005558"/>
    </source>
</evidence>
<dbReference type="InterPro" id="IPR054030">
    <property type="entry name" value="Gp5_Vgr_C"/>
</dbReference>
<dbReference type="Gene3D" id="2.40.50.230">
    <property type="entry name" value="Gp5 N-terminal domain"/>
    <property type="match status" value="1"/>
</dbReference>
<dbReference type="PANTHER" id="PTHR32305:SF11">
    <property type="entry name" value="TYPE VI SECRETION SYSTEM SPIKE PROTEIN VGRG3"/>
    <property type="match status" value="1"/>
</dbReference>
<organism evidence="4 5">
    <name type="scientific">Pectobacterium betavasculorum</name>
    <dbReference type="NCBI Taxonomy" id="55207"/>
    <lineage>
        <taxon>Bacteria</taxon>
        <taxon>Pseudomonadati</taxon>
        <taxon>Pseudomonadota</taxon>
        <taxon>Gammaproteobacteria</taxon>
        <taxon>Enterobacterales</taxon>
        <taxon>Pectobacteriaceae</taxon>
        <taxon>Pectobacterium</taxon>
    </lineage>
</organism>
<evidence type="ECO:0000259" key="3">
    <source>
        <dbReference type="Pfam" id="PF22178"/>
    </source>
</evidence>
<dbReference type="InterPro" id="IPR050708">
    <property type="entry name" value="T6SS_VgrG/RHS"/>
</dbReference>
<evidence type="ECO:0000313" key="4">
    <source>
        <dbReference type="EMBL" id="KFX04686.1"/>
    </source>
</evidence>
<dbReference type="RefSeq" id="WP_039324496.1">
    <property type="nucleotide sequence ID" value="NZ_JQHM01000004.1"/>
</dbReference>
<reference evidence="4 5" key="1">
    <citation type="submission" date="2014-08" db="EMBL/GenBank/DDBJ databases">
        <title>Genome sequences of NCPPB Pectobacterium isolates.</title>
        <authorList>
            <person name="Glover R.H."/>
            <person name="Sapp M."/>
            <person name="Elphinstone J."/>
        </authorList>
    </citation>
    <scope>NUCLEOTIDE SEQUENCE [LARGE SCALE GENOMIC DNA]</scope>
    <source>
        <strain evidence="4 5">NCPPB 2795</strain>
    </source>
</reference>
<dbReference type="InterPro" id="IPR006533">
    <property type="entry name" value="T6SS_Vgr_RhsGE"/>
</dbReference>
<comment type="similarity">
    <text evidence="1">Belongs to the VgrG protein family.</text>
</comment>
<dbReference type="NCBIfam" id="TIGR01646">
    <property type="entry name" value="vgr_GE"/>
    <property type="match status" value="1"/>
</dbReference>
<dbReference type="Pfam" id="PF04717">
    <property type="entry name" value="Phage_base_V"/>
    <property type="match status" value="1"/>
</dbReference>
<dbReference type="Pfam" id="PF22178">
    <property type="entry name" value="Gp5_trimer_C"/>
    <property type="match status" value="1"/>
</dbReference>
<comment type="caution">
    <text evidence="4">The sequence shown here is derived from an EMBL/GenBank/DDBJ whole genome shotgun (WGS) entry which is preliminary data.</text>
</comment>
<feature type="domain" description="Gp5/Type VI secretion system Vgr protein OB-fold" evidence="2">
    <location>
        <begin position="385"/>
        <end position="450"/>
    </location>
</feature>
<dbReference type="InterPro" id="IPR006531">
    <property type="entry name" value="Gp5/Vgr_OB"/>
</dbReference>
<protein>
    <submittedName>
        <fullName evidence="4">Type IV secretion protein Rhs</fullName>
    </submittedName>
</protein>
<dbReference type="SUPFAM" id="SSF69255">
    <property type="entry name" value="gp5 N-terminal domain-like"/>
    <property type="match status" value="1"/>
</dbReference>
<dbReference type="Gene3D" id="2.30.110.50">
    <property type="match status" value="1"/>
</dbReference>
<evidence type="ECO:0000259" key="2">
    <source>
        <dbReference type="Pfam" id="PF04717"/>
    </source>
</evidence>
<dbReference type="InterPro" id="IPR017847">
    <property type="entry name" value="T6SS_RhsGE_Vgr_subset"/>
</dbReference>
<dbReference type="SUPFAM" id="SSF69279">
    <property type="entry name" value="Phage tail proteins"/>
    <property type="match status" value="2"/>
</dbReference>
<dbReference type="Pfam" id="PF05954">
    <property type="entry name" value="Phage_GPD"/>
    <property type="match status" value="1"/>
</dbReference>
<dbReference type="InterPro" id="IPR037026">
    <property type="entry name" value="Vgr_OB-fold_dom_sf"/>
</dbReference>